<dbReference type="OrthoDB" id="5592879at2759"/>
<dbReference type="Pfam" id="PF15402">
    <property type="entry name" value="MELT_2"/>
    <property type="match status" value="7"/>
</dbReference>
<feature type="region of interest" description="Disordered" evidence="2">
    <location>
        <begin position="25"/>
        <end position="50"/>
    </location>
</feature>
<evidence type="ECO:0000259" key="3">
    <source>
        <dbReference type="SMART" id="SM00787"/>
    </source>
</evidence>
<reference evidence="4 5" key="1">
    <citation type="submission" date="2016-02" db="EMBL/GenBank/DDBJ databases">
        <title>Complete genome sequence and transcriptome regulation of the pentose utilising yeast Sugiyamaella lignohabitans.</title>
        <authorList>
            <person name="Bellasio M."/>
            <person name="Peymann A."/>
            <person name="Valli M."/>
            <person name="Sipitzky M."/>
            <person name="Graf A."/>
            <person name="Sauer M."/>
            <person name="Marx H."/>
            <person name="Mattanovich D."/>
        </authorList>
    </citation>
    <scope>NUCLEOTIDE SEQUENCE [LARGE SCALE GENOMIC DNA]</scope>
    <source>
        <strain evidence="4 5">CBS 10342</strain>
    </source>
</reference>
<dbReference type="InterPro" id="IPR033338">
    <property type="entry name" value="Spc105/Spc7"/>
</dbReference>
<dbReference type="GO" id="GO:0000776">
    <property type="term" value="C:kinetochore"/>
    <property type="evidence" value="ECO:0007669"/>
    <property type="project" value="TreeGrafter"/>
</dbReference>
<dbReference type="InterPro" id="IPR040850">
    <property type="entry name" value="Knl1_RWD_C"/>
</dbReference>
<dbReference type="GO" id="GO:0034501">
    <property type="term" value="P:protein localization to kinetochore"/>
    <property type="evidence" value="ECO:0007669"/>
    <property type="project" value="TreeGrafter"/>
</dbReference>
<evidence type="ECO:0000313" key="5">
    <source>
        <dbReference type="Proteomes" id="UP000189580"/>
    </source>
</evidence>
<dbReference type="Pfam" id="PF18210">
    <property type="entry name" value="Knl1_RWD_C"/>
    <property type="match status" value="1"/>
</dbReference>
<keyword evidence="1" id="KW-0175">Coiled coil</keyword>
<evidence type="ECO:0000256" key="1">
    <source>
        <dbReference type="SAM" id="Coils"/>
    </source>
</evidence>
<feature type="compositionally biased region" description="Polar residues" evidence="2">
    <location>
        <begin position="32"/>
        <end position="50"/>
    </location>
</feature>
<evidence type="ECO:0000256" key="2">
    <source>
        <dbReference type="SAM" id="MobiDB-lite"/>
    </source>
</evidence>
<dbReference type="EMBL" id="CP014503">
    <property type="protein sequence ID" value="ANB15853.1"/>
    <property type="molecule type" value="Genomic_DNA"/>
</dbReference>
<dbReference type="SMART" id="SM00787">
    <property type="entry name" value="Spc7"/>
    <property type="match status" value="1"/>
</dbReference>
<keyword evidence="5" id="KW-1185">Reference proteome</keyword>
<dbReference type="RefSeq" id="XP_018738330.1">
    <property type="nucleotide sequence ID" value="XM_018880518.1"/>
</dbReference>
<protein>
    <submittedName>
        <fullName evidence="4">Spc105p</fullName>
    </submittedName>
</protein>
<dbReference type="InterPro" id="IPR013253">
    <property type="entry name" value="Spc7_domain"/>
</dbReference>
<organism evidence="4 5">
    <name type="scientific">Sugiyamaella lignohabitans</name>
    <dbReference type="NCBI Taxonomy" id="796027"/>
    <lineage>
        <taxon>Eukaryota</taxon>
        <taxon>Fungi</taxon>
        <taxon>Dikarya</taxon>
        <taxon>Ascomycota</taxon>
        <taxon>Saccharomycotina</taxon>
        <taxon>Dipodascomycetes</taxon>
        <taxon>Dipodascales</taxon>
        <taxon>Trichomonascaceae</taxon>
        <taxon>Sugiyamaella</taxon>
    </lineage>
</organism>
<dbReference type="PANTHER" id="PTHR28260">
    <property type="entry name" value="SPINDLE POLE BODY COMPONENT SPC105"/>
    <property type="match status" value="1"/>
</dbReference>
<dbReference type="GO" id="GO:0007094">
    <property type="term" value="P:mitotic spindle assembly checkpoint signaling"/>
    <property type="evidence" value="ECO:0007669"/>
    <property type="project" value="TreeGrafter"/>
</dbReference>
<evidence type="ECO:0000313" key="4">
    <source>
        <dbReference type="EMBL" id="ANB15853.1"/>
    </source>
</evidence>
<dbReference type="Pfam" id="PF08317">
    <property type="entry name" value="Spc7"/>
    <property type="match status" value="1"/>
</dbReference>
<dbReference type="GeneID" id="30035525"/>
<gene>
    <name evidence="4" type="primary">SPC105</name>
    <name evidence="4" type="ORF">AWJ20_3497</name>
</gene>
<dbReference type="AlphaFoldDB" id="A0A167FY55"/>
<feature type="coiled-coil region" evidence="1">
    <location>
        <begin position="629"/>
        <end position="744"/>
    </location>
</feature>
<name>A0A167FY55_9ASCO</name>
<proteinExistence type="predicted"/>
<dbReference type="Proteomes" id="UP000189580">
    <property type="component" value="Chromosome b"/>
</dbReference>
<accession>A0A167FY55</accession>
<dbReference type="KEGG" id="slb:AWJ20_3497"/>
<dbReference type="PANTHER" id="PTHR28260:SF1">
    <property type="entry name" value="SPINDLE POLE BODY COMPONENT SPC105"/>
    <property type="match status" value="1"/>
</dbReference>
<dbReference type="GO" id="GO:1990758">
    <property type="term" value="P:mitotic sister chromatid biorientation"/>
    <property type="evidence" value="ECO:0007669"/>
    <property type="project" value="TreeGrafter"/>
</dbReference>
<feature type="region of interest" description="Disordered" evidence="2">
    <location>
        <begin position="179"/>
        <end position="198"/>
    </location>
</feature>
<feature type="domain" description="Spc7 kinetochore protein" evidence="3">
    <location>
        <begin position="474"/>
        <end position="795"/>
    </location>
</feature>
<sequence length="962" mass="106620">MTSPSIPHRDGRDSDLTLDDVGAIFDSKKSPTKGSPSLGTFFGTNSSQPSQLGNDNILINLDSPPRKEANPTISTILPGSNLEPLKPAKVNPSYQNVQDYDDDMELTSVFGGRRTQGHHADTAGKIIPTNMESSAEDTPHDVEETMELTKSFGAITGSLVNKDGEDEGGMELTTIVGTGLRTTHSPGSHDDDDNDERDEMNLTKTFGAIQNMSVEGSSSAFTSRNYNKNAPDEISMDITRAIGQVLQSNAEDINNIAVQHVDEDTSMDITRAVGGLQQSLRHDADNDDASMMEATKVVGRGIKSHLDISGNDETMDITKAVGGVRALHQESQPSSKVHGIEVLRSDNATADDSMDVTKVIGGIQHRFELDADEDTGMDITRAVGNIILEDPAKKGSLDRIQGERSETAANEANSHSAGTIISENSMRSLSTWSTRLDMRVSTATTPIKALQERIVLMSPEKPKLHIPLLNPEEINSETEKTQQSPTKPLAITDNNISLNEFLSMISIDFMDKFLSNSRGHSSFGIPEEAVEGATEEDYWVASQKLPLLNMYDFGSHELKNDIKNAKEFFTQWEESVLEDNPVLFQEYVDASADTKQIMKSQFLLLKNFSRQQAKGAWYEWRRQLTNGLNKDLEKNRELLAKDIEILHEKRTISELANREAQARHEKLSGDIQNMKKQLSELANYNKEELIDRRQQVESAKKNAIQQRKTAEELRNRRESVIAKIEKLRSEKQTLHDHVKEAEQVLKANKIVDNKEMHALESNYKWLSQCVGLSSSELKEDVLSLQFVNGLALEVNIVTGSIVTRSHDESATFALLRGCLQKQIDHQSKQHAHIKSIIARANKMWDNACAINSAISKLELEFMTSVSMSEVPEELLIAIDLLLEDKQMKRQPCKVCIKVRYDAQSIVSYPHGSGIATVEPVFGDFGGRAVLEQIHDGVVSTLADNGLQGLSQICLQILRDFSS</sequence>